<dbReference type="Proteomes" id="UP001431783">
    <property type="component" value="Unassembled WGS sequence"/>
</dbReference>
<dbReference type="EMBL" id="JARQZJ010000050">
    <property type="protein sequence ID" value="KAK9878587.1"/>
    <property type="molecule type" value="Genomic_DNA"/>
</dbReference>
<gene>
    <name evidence="9" type="ORF">WA026_022657</name>
</gene>
<evidence type="ECO:0008006" key="11">
    <source>
        <dbReference type="Google" id="ProtNLM"/>
    </source>
</evidence>
<evidence type="ECO:0000256" key="3">
    <source>
        <dbReference type="ARBA" id="ARBA00022692"/>
    </source>
</evidence>
<evidence type="ECO:0000256" key="6">
    <source>
        <dbReference type="ARBA" id="ARBA00023170"/>
    </source>
</evidence>
<evidence type="ECO:0000313" key="9">
    <source>
        <dbReference type="EMBL" id="KAK9878587.1"/>
    </source>
</evidence>
<evidence type="ECO:0000256" key="1">
    <source>
        <dbReference type="ARBA" id="ARBA00004651"/>
    </source>
</evidence>
<dbReference type="SUPFAM" id="SSF53850">
    <property type="entry name" value="Periplasmic binding protein-like II"/>
    <property type="match status" value="1"/>
</dbReference>
<keyword evidence="2" id="KW-1003">Cell membrane</keyword>
<evidence type="ECO:0000256" key="8">
    <source>
        <dbReference type="SAM" id="Phobius"/>
    </source>
</evidence>
<sequence>MKISPKDFNSTLILTQCINSILHWNTSPTDRIFASSGSVNFNTTVLRLGYTNVDVLRGFMRCNFYIMDDFAKFLEYQVHLVKLEMKTRYKLISSNRILLIENTFPSKFAIKISKVFENAIYLSTTTGTIYKYSSKNDSLVKITNCENYLSQHSHLFTSKISKFRMISVGYYKNSIYTACDNCSRPGIEIEIMKLLLDHLGMTYKFERILNYREDRRLYDIRVGGATYLHNEFVTQSYVEDFMKFFVPMPQKLDRWRYILLVFDTASWIGFLITFMVNVFIFIVIKYLRQKQVRCDLIQFIFVIFLGRTGRYRTRDIGLEFLIFSMVFWSAMINYLFCSRLTFLLNGINYKNQIESPDDIIRNGLSVGITEPQNLEILRNIDEFANYSLNNIEDCNQNRCLPLISKKNIVFFAAVRPARHLIRNHIDPKTGQPYLKEMKPSYFTRKISALMTKNHPFFPILNKHVKYLIESGITERIVKEYDKPYLDDLTSEPIRSLKFEHIIAPLFILTIGLTISLIVFFFELRKWQK</sequence>
<feature type="transmembrane region" description="Helical" evidence="8">
    <location>
        <begin position="257"/>
        <end position="284"/>
    </location>
</feature>
<evidence type="ECO:0000313" key="10">
    <source>
        <dbReference type="Proteomes" id="UP001431783"/>
    </source>
</evidence>
<name>A0AAW1UD11_9CUCU</name>
<keyword evidence="6" id="KW-0675">Receptor</keyword>
<feature type="transmembrane region" description="Helical" evidence="8">
    <location>
        <begin position="501"/>
        <end position="521"/>
    </location>
</feature>
<evidence type="ECO:0000256" key="2">
    <source>
        <dbReference type="ARBA" id="ARBA00022475"/>
    </source>
</evidence>
<evidence type="ECO:0000256" key="5">
    <source>
        <dbReference type="ARBA" id="ARBA00023136"/>
    </source>
</evidence>
<reference evidence="9 10" key="1">
    <citation type="submission" date="2023-03" db="EMBL/GenBank/DDBJ databases">
        <title>Genome insight into feeding habits of ladybird beetles.</title>
        <authorList>
            <person name="Li H.-S."/>
            <person name="Huang Y.-H."/>
            <person name="Pang H."/>
        </authorList>
    </citation>
    <scope>NUCLEOTIDE SEQUENCE [LARGE SCALE GENOMIC DNA]</scope>
    <source>
        <strain evidence="9">SYSU_2023b</strain>
        <tissue evidence="9">Whole body</tissue>
    </source>
</reference>
<feature type="transmembrane region" description="Helical" evidence="8">
    <location>
        <begin position="318"/>
        <end position="336"/>
    </location>
</feature>
<keyword evidence="10" id="KW-1185">Reference proteome</keyword>
<comment type="caution">
    <text evidence="9">The sequence shown here is derived from an EMBL/GenBank/DDBJ whole genome shotgun (WGS) entry which is preliminary data.</text>
</comment>
<evidence type="ECO:0000256" key="7">
    <source>
        <dbReference type="ARBA" id="ARBA00023180"/>
    </source>
</evidence>
<accession>A0AAW1UD11</accession>
<protein>
    <recommendedName>
        <fullName evidence="11">Ionotropic receptor</fullName>
    </recommendedName>
</protein>
<keyword evidence="4 8" id="KW-1133">Transmembrane helix</keyword>
<dbReference type="GO" id="GO:0005886">
    <property type="term" value="C:plasma membrane"/>
    <property type="evidence" value="ECO:0007669"/>
    <property type="project" value="UniProtKB-SubCell"/>
</dbReference>
<organism evidence="9 10">
    <name type="scientific">Henosepilachna vigintioctopunctata</name>
    <dbReference type="NCBI Taxonomy" id="420089"/>
    <lineage>
        <taxon>Eukaryota</taxon>
        <taxon>Metazoa</taxon>
        <taxon>Ecdysozoa</taxon>
        <taxon>Arthropoda</taxon>
        <taxon>Hexapoda</taxon>
        <taxon>Insecta</taxon>
        <taxon>Pterygota</taxon>
        <taxon>Neoptera</taxon>
        <taxon>Endopterygota</taxon>
        <taxon>Coleoptera</taxon>
        <taxon>Polyphaga</taxon>
        <taxon>Cucujiformia</taxon>
        <taxon>Coccinelloidea</taxon>
        <taxon>Coccinellidae</taxon>
        <taxon>Epilachninae</taxon>
        <taxon>Epilachnini</taxon>
        <taxon>Henosepilachna</taxon>
    </lineage>
</organism>
<keyword evidence="7" id="KW-0325">Glycoprotein</keyword>
<proteinExistence type="predicted"/>
<dbReference type="InterPro" id="IPR052192">
    <property type="entry name" value="Insect_Ionotropic_Sensory_Rcpt"/>
</dbReference>
<comment type="subcellular location">
    <subcellularLocation>
        <location evidence="1">Cell membrane</location>
        <topology evidence="1">Multi-pass membrane protein</topology>
    </subcellularLocation>
</comment>
<keyword evidence="3 8" id="KW-0812">Transmembrane</keyword>
<dbReference type="AlphaFoldDB" id="A0AAW1UD11"/>
<dbReference type="PANTHER" id="PTHR42643">
    <property type="entry name" value="IONOTROPIC RECEPTOR 20A-RELATED"/>
    <property type="match status" value="1"/>
</dbReference>
<keyword evidence="5 8" id="KW-0472">Membrane</keyword>
<dbReference type="PANTHER" id="PTHR42643:SF24">
    <property type="entry name" value="IONOTROPIC RECEPTOR 60A"/>
    <property type="match status" value="1"/>
</dbReference>
<evidence type="ECO:0000256" key="4">
    <source>
        <dbReference type="ARBA" id="ARBA00022989"/>
    </source>
</evidence>